<gene>
    <name evidence="2" type="ORF">BU24DRAFT_208118</name>
</gene>
<keyword evidence="3" id="KW-1185">Reference proteome</keyword>
<keyword evidence="1" id="KW-1133">Transmembrane helix</keyword>
<name>A0A6A5XTM7_9PLEO</name>
<dbReference type="EMBL" id="ML978069">
    <property type="protein sequence ID" value="KAF2016705.1"/>
    <property type="molecule type" value="Genomic_DNA"/>
</dbReference>
<reference evidence="2" key="1">
    <citation type="journal article" date="2020" name="Stud. Mycol.">
        <title>101 Dothideomycetes genomes: a test case for predicting lifestyles and emergence of pathogens.</title>
        <authorList>
            <person name="Haridas S."/>
            <person name="Albert R."/>
            <person name="Binder M."/>
            <person name="Bloem J."/>
            <person name="Labutti K."/>
            <person name="Salamov A."/>
            <person name="Andreopoulos B."/>
            <person name="Baker S."/>
            <person name="Barry K."/>
            <person name="Bills G."/>
            <person name="Bluhm B."/>
            <person name="Cannon C."/>
            <person name="Castanera R."/>
            <person name="Culley D."/>
            <person name="Daum C."/>
            <person name="Ezra D."/>
            <person name="Gonzalez J."/>
            <person name="Henrissat B."/>
            <person name="Kuo A."/>
            <person name="Liang C."/>
            <person name="Lipzen A."/>
            <person name="Lutzoni F."/>
            <person name="Magnuson J."/>
            <person name="Mondo S."/>
            <person name="Nolan M."/>
            <person name="Ohm R."/>
            <person name="Pangilinan J."/>
            <person name="Park H.-J."/>
            <person name="Ramirez L."/>
            <person name="Alfaro M."/>
            <person name="Sun H."/>
            <person name="Tritt A."/>
            <person name="Yoshinaga Y."/>
            <person name="Zwiers L.-H."/>
            <person name="Turgeon B."/>
            <person name="Goodwin S."/>
            <person name="Spatafora J."/>
            <person name="Crous P."/>
            <person name="Grigoriev I."/>
        </authorList>
    </citation>
    <scope>NUCLEOTIDE SEQUENCE</scope>
    <source>
        <strain evidence="2">CBS 175.79</strain>
    </source>
</reference>
<evidence type="ECO:0000313" key="2">
    <source>
        <dbReference type="EMBL" id="KAF2016705.1"/>
    </source>
</evidence>
<keyword evidence="1" id="KW-0472">Membrane</keyword>
<proteinExistence type="predicted"/>
<organism evidence="2 3">
    <name type="scientific">Aaosphaeria arxii CBS 175.79</name>
    <dbReference type="NCBI Taxonomy" id="1450172"/>
    <lineage>
        <taxon>Eukaryota</taxon>
        <taxon>Fungi</taxon>
        <taxon>Dikarya</taxon>
        <taxon>Ascomycota</taxon>
        <taxon>Pezizomycotina</taxon>
        <taxon>Dothideomycetes</taxon>
        <taxon>Pleosporomycetidae</taxon>
        <taxon>Pleosporales</taxon>
        <taxon>Pleosporales incertae sedis</taxon>
        <taxon>Aaosphaeria</taxon>
    </lineage>
</organism>
<accession>A0A6A5XTM7</accession>
<dbReference type="RefSeq" id="XP_033385044.1">
    <property type="nucleotide sequence ID" value="XM_033521905.1"/>
</dbReference>
<dbReference type="GeneID" id="54279302"/>
<dbReference type="AlphaFoldDB" id="A0A6A5XTM7"/>
<evidence type="ECO:0000313" key="3">
    <source>
        <dbReference type="Proteomes" id="UP000799778"/>
    </source>
</evidence>
<evidence type="ECO:0000256" key="1">
    <source>
        <dbReference type="SAM" id="Phobius"/>
    </source>
</evidence>
<feature type="transmembrane region" description="Helical" evidence="1">
    <location>
        <begin position="6"/>
        <end position="29"/>
    </location>
</feature>
<dbReference type="Proteomes" id="UP000799778">
    <property type="component" value="Unassembled WGS sequence"/>
</dbReference>
<dbReference type="OrthoDB" id="4159814at2759"/>
<sequence>MQPWVVILIVLLAAGGVVCCGFAVCSLYGDNDENKIKSISQEQAKYMAAVRSRTVKMLAFECR</sequence>
<keyword evidence="1" id="KW-0812">Transmembrane</keyword>
<protein>
    <submittedName>
        <fullName evidence="2">Uncharacterized protein</fullName>
    </submittedName>
</protein>